<proteinExistence type="predicted"/>
<protein>
    <submittedName>
        <fullName evidence="2">Uncharacterized protein</fullName>
    </submittedName>
</protein>
<name>A0AAV4VSS3_CAEEX</name>
<comment type="caution">
    <text evidence="2">The sequence shown here is derived from an EMBL/GenBank/DDBJ whole genome shotgun (WGS) entry which is preliminary data.</text>
</comment>
<reference evidence="2 3" key="1">
    <citation type="submission" date="2021-06" db="EMBL/GenBank/DDBJ databases">
        <title>Caerostris extrusa draft genome.</title>
        <authorList>
            <person name="Kono N."/>
            <person name="Arakawa K."/>
        </authorList>
    </citation>
    <scope>NUCLEOTIDE SEQUENCE [LARGE SCALE GENOMIC DNA]</scope>
</reference>
<sequence>MVEASDLKSLPRDINSAECGPHGMRRKDLLVLPDIQTVMDDIGGFPPPQRHPDEDRNGVKKIELSSVHARNSISTMELCGRQRVKFDFGGLALSFMSETRRNVWRHDSLNFVSGWNSSEDTLCQSSG</sequence>
<dbReference type="EMBL" id="BPLR01015029">
    <property type="protein sequence ID" value="GIY73063.1"/>
    <property type="molecule type" value="Genomic_DNA"/>
</dbReference>
<dbReference type="AlphaFoldDB" id="A0AAV4VSS3"/>
<feature type="region of interest" description="Disordered" evidence="1">
    <location>
        <begin position="1"/>
        <end position="22"/>
    </location>
</feature>
<gene>
    <name evidence="2" type="ORF">CEXT_67951</name>
</gene>
<keyword evidence="3" id="KW-1185">Reference proteome</keyword>
<dbReference type="Proteomes" id="UP001054945">
    <property type="component" value="Unassembled WGS sequence"/>
</dbReference>
<organism evidence="2 3">
    <name type="scientific">Caerostris extrusa</name>
    <name type="common">Bark spider</name>
    <name type="synonym">Caerostris bankana</name>
    <dbReference type="NCBI Taxonomy" id="172846"/>
    <lineage>
        <taxon>Eukaryota</taxon>
        <taxon>Metazoa</taxon>
        <taxon>Ecdysozoa</taxon>
        <taxon>Arthropoda</taxon>
        <taxon>Chelicerata</taxon>
        <taxon>Arachnida</taxon>
        <taxon>Araneae</taxon>
        <taxon>Araneomorphae</taxon>
        <taxon>Entelegynae</taxon>
        <taxon>Araneoidea</taxon>
        <taxon>Araneidae</taxon>
        <taxon>Caerostris</taxon>
    </lineage>
</organism>
<evidence type="ECO:0000256" key="1">
    <source>
        <dbReference type="SAM" id="MobiDB-lite"/>
    </source>
</evidence>
<accession>A0AAV4VSS3</accession>
<evidence type="ECO:0000313" key="2">
    <source>
        <dbReference type="EMBL" id="GIY73063.1"/>
    </source>
</evidence>
<evidence type="ECO:0000313" key="3">
    <source>
        <dbReference type="Proteomes" id="UP001054945"/>
    </source>
</evidence>
<feature type="compositionally biased region" description="Basic and acidic residues" evidence="1">
    <location>
        <begin position="1"/>
        <end position="11"/>
    </location>
</feature>